<sequence>MPRQSLLSPSFKKKWDPDQMLNAIEASKDKSHGLQKVYKNVFCAEVHIERLKDSEESLELLAHKPLGRKSMLPPLMEKKLVEYILLIESIYYGLTGMDVRKMAYQLVARTDIENKFRNEVAGRA</sequence>
<gene>
    <name evidence="1" type="ORF">WA026_015248</name>
</gene>
<accession>A0AAW1TUJ8</accession>
<dbReference type="AlphaFoldDB" id="A0AAW1TUJ8"/>
<organism evidence="1 2">
    <name type="scientific">Henosepilachna vigintioctopunctata</name>
    <dbReference type="NCBI Taxonomy" id="420089"/>
    <lineage>
        <taxon>Eukaryota</taxon>
        <taxon>Metazoa</taxon>
        <taxon>Ecdysozoa</taxon>
        <taxon>Arthropoda</taxon>
        <taxon>Hexapoda</taxon>
        <taxon>Insecta</taxon>
        <taxon>Pterygota</taxon>
        <taxon>Neoptera</taxon>
        <taxon>Endopterygota</taxon>
        <taxon>Coleoptera</taxon>
        <taxon>Polyphaga</taxon>
        <taxon>Cucujiformia</taxon>
        <taxon>Coccinelloidea</taxon>
        <taxon>Coccinellidae</taxon>
        <taxon>Epilachninae</taxon>
        <taxon>Epilachnini</taxon>
        <taxon>Henosepilachna</taxon>
    </lineage>
</organism>
<dbReference type="Proteomes" id="UP001431783">
    <property type="component" value="Unassembled WGS sequence"/>
</dbReference>
<protein>
    <submittedName>
        <fullName evidence="1">Uncharacterized protein</fullName>
    </submittedName>
</protein>
<dbReference type="EMBL" id="JARQZJ010000008">
    <property type="protein sequence ID" value="KAK9872002.1"/>
    <property type="molecule type" value="Genomic_DNA"/>
</dbReference>
<evidence type="ECO:0000313" key="1">
    <source>
        <dbReference type="EMBL" id="KAK9872002.1"/>
    </source>
</evidence>
<name>A0AAW1TUJ8_9CUCU</name>
<reference evidence="1 2" key="1">
    <citation type="submission" date="2023-03" db="EMBL/GenBank/DDBJ databases">
        <title>Genome insight into feeding habits of ladybird beetles.</title>
        <authorList>
            <person name="Li H.-S."/>
            <person name="Huang Y.-H."/>
            <person name="Pang H."/>
        </authorList>
    </citation>
    <scope>NUCLEOTIDE SEQUENCE [LARGE SCALE GENOMIC DNA]</scope>
    <source>
        <strain evidence="1">SYSU_2023b</strain>
        <tissue evidence="1">Whole body</tissue>
    </source>
</reference>
<keyword evidence="2" id="KW-1185">Reference proteome</keyword>
<proteinExistence type="predicted"/>
<evidence type="ECO:0000313" key="2">
    <source>
        <dbReference type="Proteomes" id="UP001431783"/>
    </source>
</evidence>
<comment type="caution">
    <text evidence="1">The sequence shown here is derived from an EMBL/GenBank/DDBJ whole genome shotgun (WGS) entry which is preliminary data.</text>
</comment>